<sequence length="733" mass="80238">MSNRSAPASIGQASQDQAPSLGQGADSGLSGAAPAGAAVDSALAPAAADSGLGPARNLLLSGRYGFKPANPKDDLLVTVRVDVDRFFPQHCLSVTVWRQIARTTAHVVARVTSDQVLGRHVRTITATVFYRDGEAQMMPGDRIVFQASGTDIQQGYQEFALTLAIAGAPERRYPLVLESPYFDPVDLEVDRVENAGEPALTYHTNAHPNRPANLPTETLSLATIYQRAGFATTMSPNSQVIPLSAAGVNGTWSTAELHDAMATYWSLYANRPQWAMWMLYAARHDLGRNVGGLMFDDMGANQRRGAAMFSESFLFDAPAGDPAPKAWRQRMLFFIMTHEIGHTFNLAHSFQKAFGTGQGAPGDPWIPLQNEPEARSFMNYPSLVSGGQQAFFSDFRFRFSDDELLFMRHAPRRFVQMGNNRWFVDHGFVAPELIGLQPGWRLDIRPNRELNVYRFLEPVTLEFKLTNISDAPASYDADALVDGHHLTVFIRREGAPTVQWRPMATLCMEERQDTLAPGASIYGTQMVSACSSGWLIDQPGFYQIQAVLDVGLYNVVSNVLRIYVAPSRSFEEDRLALDYFSEDVGRALVFGATPGLARAAVTLEELVRRCPDHAAAIHAAVALATPKLRDHKRLVAADDGSLAIRCDRAAPEAAAEQIAPLLQSPQGAADTLGHIPYFETLDRVASALDQAGDVKKARDVLQTSVATMKQREVLPSVIRGAERKLDAVDARKK</sequence>
<organism evidence="2 3">
    <name type="scientific">Rhodanobacter denitrificans</name>
    <dbReference type="NCBI Taxonomy" id="666685"/>
    <lineage>
        <taxon>Bacteria</taxon>
        <taxon>Pseudomonadati</taxon>
        <taxon>Pseudomonadota</taxon>
        <taxon>Gammaproteobacteria</taxon>
        <taxon>Lysobacterales</taxon>
        <taxon>Rhodanobacteraceae</taxon>
        <taxon>Rhodanobacter</taxon>
    </lineage>
</organism>
<dbReference type="SUPFAM" id="SSF55486">
    <property type="entry name" value="Metalloproteases ('zincins'), catalytic domain"/>
    <property type="match status" value="2"/>
</dbReference>
<feature type="compositionally biased region" description="Polar residues" evidence="1">
    <location>
        <begin position="1"/>
        <end position="20"/>
    </location>
</feature>
<evidence type="ECO:0000313" key="2">
    <source>
        <dbReference type="EMBL" id="PZQ09989.1"/>
    </source>
</evidence>
<evidence type="ECO:0000256" key="1">
    <source>
        <dbReference type="SAM" id="MobiDB-lite"/>
    </source>
</evidence>
<feature type="compositionally biased region" description="Low complexity" evidence="1">
    <location>
        <begin position="24"/>
        <end position="34"/>
    </location>
</feature>
<feature type="region of interest" description="Disordered" evidence="1">
    <location>
        <begin position="1"/>
        <end position="34"/>
    </location>
</feature>
<evidence type="ECO:0000313" key="3">
    <source>
        <dbReference type="Proteomes" id="UP000249046"/>
    </source>
</evidence>
<protein>
    <submittedName>
        <fullName evidence="2">Uncharacterized protein</fullName>
    </submittedName>
</protein>
<dbReference type="EMBL" id="QFPO01000023">
    <property type="protein sequence ID" value="PZQ09989.1"/>
    <property type="molecule type" value="Genomic_DNA"/>
</dbReference>
<reference evidence="2 3" key="1">
    <citation type="submission" date="2017-08" db="EMBL/GenBank/DDBJ databases">
        <title>Infants hospitalized years apart are colonized by the same room-sourced microbial strains.</title>
        <authorList>
            <person name="Brooks B."/>
            <person name="Olm M.R."/>
            <person name="Firek B.A."/>
            <person name="Baker R."/>
            <person name="Thomas B.C."/>
            <person name="Morowitz M.J."/>
            <person name="Banfield J.F."/>
        </authorList>
    </citation>
    <scope>NUCLEOTIDE SEQUENCE [LARGE SCALE GENOMIC DNA]</scope>
    <source>
        <strain evidence="2">S2_005_003_R2_42</strain>
    </source>
</reference>
<dbReference type="Proteomes" id="UP000249046">
    <property type="component" value="Unassembled WGS sequence"/>
</dbReference>
<name>A0A2W5K207_9GAMM</name>
<accession>A0A2W5K207</accession>
<dbReference type="GO" id="GO:0008237">
    <property type="term" value="F:metallopeptidase activity"/>
    <property type="evidence" value="ECO:0007669"/>
    <property type="project" value="InterPro"/>
</dbReference>
<proteinExistence type="predicted"/>
<comment type="caution">
    <text evidence="2">The sequence shown here is derived from an EMBL/GenBank/DDBJ whole genome shotgun (WGS) entry which is preliminary data.</text>
</comment>
<dbReference type="AlphaFoldDB" id="A0A2W5K207"/>
<dbReference type="Gene3D" id="3.40.390.10">
    <property type="entry name" value="Collagenase (Catalytic Domain)"/>
    <property type="match status" value="1"/>
</dbReference>
<gene>
    <name evidence="2" type="ORF">DI564_16790</name>
</gene>
<dbReference type="InterPro" id="IPR024079">
    <property type="entry name" value="MetalloPept_cat_dom_sf"/>
</dbReference>